<evidence type="ECO:0000256" key="6">
    <source>
        <dbReference type="ARBA" id="ARBA00023242"/>
    </source>
</evidence>
<dbReference type="GO" id="GO:0006654">
    <property type="term" value="P:phosphatidic acid biosynthetic process"/>
    <property type="evidence" value="ECO:0007669"/>
    <property type="project" value="TreeGrafter"/>
</dbReference>
<dbReference type="PROSITE" id="PS00061">
    <property type="entry name" value="ADH_SHORT"/>
    <property type="match status" value="1"/>
</dbReference>
<dbReference type="GO" id="GO:0004806">
    <property type="term" value="F:triacylglycerol lipase activity"/>
    <property type="evidence" value="ECO:0007669"/>
    <property type="project" value="TreeGrafter"/>
</dbReference>
<dbReference type="CDD" id="cd12148">
    <property type="entry name" value="fungal_TF_MHR"/>
    <property type="match status" value="1"/>
</dbReference>
<dbReference type="GO" id="GO:0006351">
    <property type="term" value="P:DNA-templated transcription"/>
    <property type="evidence" value="ECO:0007669"/>
    <property type="project" value="InterPro"/>
</dbReference>
<evidence type="ECO:0000256" key="2">
    <source>
        <dbReference type="ARBA" id="ARBA00022857"/>
    </source>
</evidence>
<dbReference type="InterPro" id="IPR020904">
    <property type="entry name" value="Sc_DH/Rdtase_CS"/>
</dbReference>
<dbReference type="Pfam" id="PF04082">
    <property type="entry name" value="Fungal_trans"/>
    <property type="match status" value="1"/>
</dbReference>
<evidence type="ECO:0000256" key="1">
    <source>
        <dbReference type="ARBA" id="ARBA00006484"/>
    </source>
</evidence>
<proteinExistence type="inferred from homology"/>
<evidence type="ECO:0000259" key="7">
    <source>
        <dbReference type="SMART" id="SM00906"/>
    </source>
</evidence>
<dbReference type="InterPro" id="IPR007219">
    <property type="entry name" value="XnlR_reg_dom"/>
</dbReference>
<evidence type="ECO:0000313" key="9">
    <source>
        <dbReference type="Proteomes" id="UP000253845"/>
    </source>
</evidence>
<comment type="similarity">
    <text evidence="1">Belongs to the short-chain dehydrogenases/reductases (SDR) family.</text>
</comment>
<dbReference type="Pfam" id="PF00106">
    <property type="entry name" value="adh_short"/>
    <property type="match status" value="1"/>
</dbReference>
<dbReference type="CDD" id="cd05374">
    <property type="entry name" value="17beta-HSD-like_SDR_c"/>
    <property type="match status" value="1"/>
</dbReference>
<keyword evidence="4" id="KW-0805">Transcription regulation</keyword>
<keyword evidence="6" id="KW-0539">Nucleus</keyword>
<evidence type="ECO:0000313" key="8">
    <source>
        <dbReference type="EMBL" id="RDH19644.1"/>
    </source>
</evidence>
<dbReference type="Gene3D" id="3.40.50.720">
    <property type="entry name" value="NAD(P)-binding Rossmann-like Domain"/>
    <property type="match status" value="1"/>
</dbReference>
<dbReference type="PRINTS" id="PR00081">
    <property type="entry name" value="GDHRDH"/>
</dbReference>
<dbReference type="Proteomes" id="UP000253845">
    <property type="component" value="Unassembled WGS sequence"/>
</dbReference>
<organism evidence="8 9">
    <name type="scientific">Aspergillus niger ATCC 13496</name>
    <dbReference type="NCBI Taxonomy" id="1353008"/>
    <lineage>
        <taxon>Eukaryota</taxon>
        <taxon>Fungi</taxon>
        <taxon>Dikarya</taxon>
        <taxon>Ascomycota</taxon>
        <taxon>Pezizomycotina</taxon>
        <taxon>Eurotiomycetes</taxon>
        <taxon>Eurotiomycetidae</taxon>
        <taxon>Eurotiales</taxon>
        <taxon>Aspergillaceae</taxon>
        <taxon>Aspergillus</taxon>
        <taxon>Aspergillus subgen. Circumdati</taxon>
    </lineage>
</organism>
<dbReference type="SUPFAM" id="SSF51735">
    <property type="entry name" value="NAD(P)-binding Rossmann-fold domains"/>
    <property type="match status" value="1"/>
</dbReference>
<dbReference type="VEuPathDB" id="FungiDB:M747DRAFT_315774"/>
<dbReference type="GO" id="GO:0008270">
    <property type="term" value="F:zinc ion binding"/>
    <property type="evidence" value="ECO:0007669"/>
    <property type="project" value="InterPro"/>
</dbReference>
<dbReference type="EMBL" id="KZ851918">
    <property type="protein sequence ID" value="RDH19644.1"/>
    <property type="molecule type" value="Genomic_DNA"/>
</dbReference>
<protein>
    <recommendedName>
        <fullName evidence="7">Xylanolytic transcriptional activator regulatory domain-containing protein</fullName>
    </recommendedName>
</protein>
<accession>A0A370BVW4</accession>
<keyword evidence="5" id="KW-0804">Transcription</keyword>
<evidence type="ECO:0000256" key="5">
    <source>
        <dbReference type="ARBA" id="ARBA00023163"/>
    </source>
</evidence>
<dbReference type="PANTHER" id="PTHR44169:SF15">
    <property type="entry name" value="CHAIN DEHYDROGENASE_REDUCTASE (AYR1), PUTATIVE (AFU_ORTHOLOGUE AFUA_4G04530)-RELATED"/>
    <property type="match status" value="1"/>
</dbReference>
<dbReference type="GO" id="GO:0005783">
    <property type="term" value="C:endoplasmic reticulum"/>
    <property type="evidence" value="ECO:0007669"/>
    <property type="project" value="TreeGrafter"/>
</dbReference>
<dbReference type="SMART" id="SM00906">
    <property type="entry name" value="Fungal_trans"/>
    <property type="match status" value="1"/>
</dbReference>
<feature type="domain" description="Xylanolytic transcriptional activator regulatory" evidence="7">
    <location>
        <begin position="325"/>
        <end position="405"/>
    </location>
</feature>
<dbReference type="InterPro" id="IPR036291">
    <property type="entry name" value="NAD(P)-bd_dom_sf"/>
</dbReference>
<dbReference type="GO" id="GO:0019433">
    <property type="term" value="P:triglyceride catabolic process"/>
    <property type="evidence" value="ECO:0007669"/>
    <property type="project" value="TreeGrafter"/>
</dbReference>
<evidence type="ECO:0000256" key="4">
    <source>
        <dbReference type="ARBA" id="ARBA00023015"/>
    </source>
</evidence>
<keyword evidence="3" id="KW-0560">Oxidoreductase</keyword>
<dbReference type="GO" id="GO:0003677">
    <property type="term" value="F:DNA binding"/>
    <property type="evidence" value="ECO:0007669"/>
    <property type="project" value="InterPro"/>
</dbReference>
<dbReference type="GO" id="GO:0044550">
    <property type="term" value="P:secondary metabolite biosynthetic process"/>
    <property type="evidence" value="ECO:0007669"/>
    <property type="project" value="UniProtKB-ARBA"/>
</dbReference>
<dbReference type="GO" id="GO:0000140">
    <property type="term" value="F:acylglycerone-phosphate reductase (NADP+) activity"/>
    <property type="evidence" value="ECO:0007669"/>
    <property type="project" value="TreeGrafter"/>
</dbReference>
<sequence>MANRETFALITGCSSGIGKELAVAFANRGVTVLGTARRTQSLDELTSKYSNIKALALDLSDPEIITKLKDSVLDYTDGYLDYLVNNAGTHYAGTAMDLEMDEVVAIFQVNVFAVMRLCQIFLPLLRQSPRGRIVQIESVTWNIPVVWQGAYNASKAALSQYSRTLRLVKPLGVEVIEIVTGFVQSNILHHGLHAPEDSVYLPIKGIIENIKYQGNANGMPAHVIECFFDIAQDANPIYSKKRFLHRYRSSQCSQDLITAVALIAANLTQFSVGDGGPNLDAELDSLLSSSLLEDDLVGDTPSLDQFRKAYILALYEFHQFPGHHSWLRIGRVTRMAYRIGLDRLEHIRVLYADWSTVSDEDIQEWRALWWRIYRLDTYANLASGTPYLIDDTLIDTSFNLSQTANPSHAIFLPPNSAGLAELLPAITSDPETLLDNIHNITIASMRQAGLMIRIHMLRWQAGMLSQITAVDRQLTTLRLALPPGWLNPHRNAFINESPLAHHARLITVYHLRMAQLLLSVAECSARRADDWLSAWQRVLETCQDIAGLASQWDSAYCMTVDPAITFTIFTTLIFLDLQRKCELVATDDLHSSIDHDITVLHLQLKHFGTIWTQARLLTLSFESFSESVTGPLAHNHIALILSRFESPLHPRWLQFLASARPALEALGGMKRE</sequence>
<dbReference type="PRINTS" id="PR00080">
    <property type="entry name" value="SDRFAMILY"/>
</dbReference>
<reference evidence="8 9" key="1">
    <citation type="submission" date="2018-07" db="EMBL/GenBank/DDBJ databases">
        <title>Section-level genome sequencing of Aspergillus section Nigri to investigate inter- and intra-species variation.</title>
        <authorList>
            <consortium name="DOE Joint Genome Institute"/>
            <person name="Vesth T.C."/>
            <person name="Nybo J.L."/>
            <person name="Theobald S."/>
            <person name="Frisvad J.C."/>
            <person name="Larsen T.O."/>
            <person name="Nielsen K.F."/>
            <person name="Hoof J.B."/>
            <person name="Brandl J."/>
            <person name="Salamov A."/>
            <person name="Riley R."/>
            <person name="Gladden J.M."/>
            <person name="Phatale P."/>
            <person name="Nielsen M.T."/>
            <person name="Lyhne E.K."/>
            <person name="Kogle M.E."/>
            <person name="Strasser K."/>
            <person name="McDonnell E."/>
            <person name="Barry K."/>
            <person name="Clum A."/>
            <person name="Chen C."/>
            <person name="Nolan M."/>
            <person name="Sandor L."/>
            <person name="Kuo A."/>
            <person name="Lipzen A."/>
            <person name="Hainaut M."/>
            <person name="Drula E."/>
            <person name="Tsang A."/>
            <person name="Magnuson J.K."/>
            <person name="Henrissat B."/>
            <person name="Wiebenga A."/>
            <person name="Simmons B.A."/>
            <person name="Makela M.R."/>
            <person name="De vries R.P."/>
            <person name="Grigoriev I.V."/>
            <person name="Mortensen U.H."/>
            <person name="Baker S.E."/>
            <person name="Andersen M.R."/>
        </authorList>
    </citation>
    <scope>NUCLEOTIDE SEQUENCE [LARGE SCALE GENOMIC DNA]</scope>
    <source>
        <strain evidence="8 9">ATCC 13496</strain>
    </source>
</reference>
<dbReference type="AlphaFoldDB" id="A0A370BVW4"/>
<gene>
    <name evidence="8" type="ORF">M747DRAFT_315774</name>
</gene>
<dbReference type="PANTHER" id="PTHR44169">
    <property type="entry name" value="NADPH-DEPENDENT 1-ACYLDIHYDROXYACETONE PHOSPHATE REDUCTASE"/>
    <property type="match status" value="1"/>
</dbReference>
<evidence type="ECO:0000256" key="3">
    <source>
        <dbReference type="ARBA" id="ARBA00023002"/>
    </source>
</evidence>
<name>A0A370BVW4_ASPNG</name>
<keyword evidence="2" id="KW-0521">NADP</keyword>
<dbReference type="InterPro" id="IPR002347">
    <property type="entry name" value="SDR_fam"/>
</dbReference>
<dbReference type="GO" id="GO:0005811">
    <property type="term" value="C:lipid droplet"/>
    <property type="evidence" value="ECO:0007669"/>
    <property type="project" value="TreeGrafter"/>
</dbReference>